<feature type="domain" description="YetF C-terminal" evidence="2">
    <location>
        <begin position="87"/>
        <end position="156"/>
    </location>
</feature>
<evidence type="ECO:0000259" key="3">
    <source>
        <dbReference type="Pfam" id="PF20730"/>
    </source>
</evidence>
<comment type="caution">
    <text evidence="4">The sequence shown here is derived from an EMBL/GenBank/DDBJ whole genome shotgun (WGS) entry which is preliminary data.</text>
</comment>
<evidence type="ECO:0000259" key="2">
    <source>
        <dbReference type="Pfam" id="PF04239"/>
    </source>
</evidence>
<evidence type="ECO:0000313" key="4">
    <source>
        <dbReference type="EMBL" id="MFC2998657.1"/>
    </source>
</evidence>
<reference evidence="5" key="1">
    <citation type="journal article" date="2019" name="Int. J. Syst. Evol. Microbiol.">
        <title>The Global Catalogue of Microorganisms (GCM) 10K type strain sequencing project: providing services to taxonomists for standard genome sequencing and annotation.</title>
        <authorList>
            <consortium name="The Broad Institute Genomics Platform"/>
            <consortium name="The Broad Institute Genome Sequencing Center for Infectious Disease"/>
            <person name="Wu L."/>
            <person name="Ma J."/>
        </authorList>
    </citation>
    <scope>NUCLEOTIDE SEQUENCE [LARGE SCALE GENOMIC DNA]</scope>
    <source>
        <strain evidence="5">CGMCC 1.16855</strain>
    </source>
</reference>
<dbReference type="Pfam" id="PF20730">
    <property type="entry name" value="YetF_N"/>
    <property type="match status" value="1"/>
</dbReference>
<keyword evidence="1" id="KW-1133">Transmembrane helix</keyword>
<feature type="transmembrane region" description="Helical" evidence="1">
    <location>
        <begin position="64"/>
        <end position="86"/>
    </location>
</feature>
<keyword evidence="1" id="KW-0812">Transmembrane</keyword>
<dbReference type="Pfam" id="PF04239">
    <property type="entry name" value="DUF421"/>
    <property type="match status" value="1"/>
</dbReference>
<dbReference type="InterPro" id="IPR048454">
    <property type="entry name" value="YetF_N"/>
</dbReference>
<dbReference type="PANTHER" id="PTHR34582">
    <property type="entry name" value="UPF0702 TRANSMEMBRANE PROTEIN YCAP"/>
    <property type="match status" value="1"/>
</dbReference>
<organism evidence="4 5">
    <name type="scientific">Falsiroseomonas tokyonensis</name>
    <dbReference type="NCBI Taxonomy" id="430521"/>
    <lineage>
        <taxon>Bacteria</taxon>
        <taxon>Pseudomonadati</taxon>
        <taxon>Pseudomonadota</taxon>
        <taxon>Alphaproteobacteria</taxon>
        <taxon>Acetobacterales</taxon>
        <taxon>Roseomonadaceae</taxon>
        <taxon>Falsiroseomonas</taxon>
    </lineage>
</organism>
<dbReference type="Proteomes" id="UP001595420">
    <property type="component" value="Unassembled WGS sequence"/>
</dbReference>
<name>A0ABV7BLZ8_9PROT</name>
<feature type="transmembrane region" description="Helical" evidence="1">
    <location>
        <begin position="6"/>
        <end position="27"/>
    </location>
</feature>
<evidence type="ECO:0000256" key="1">
    <source>
        <dbReference type="SAM" id="Phobius"/>
    </source>
</evidence>
<sequence length="173" mass="18322">MFFDSWFGLLRVLMVGTIAYAALVLLLRVSGKRTLAKLNAFDLIVTVALGSTLATVLLSKSVALVEGLAAFALLAGLQYVVAWLSVRSTRFSDLVKSEPTLLLHHGRFLESAMRAQRVTRAEVLAALRSSGAATPEQVAAVVLETDGSLSVIQNANPVGAAGTLDDVDDAKCH</sequence>
<keyword evidence="1" id="KW-0472">Membrane</keyword>
<protein>
    <submittedName>
        <fullName evidence="4">DUF421 domain-containing protein</fullName>
    </submittedName>
</protein>
<dbReference type="PANTHER" id="PTHR34582:SF6">
    <property type="entry name" value="UPF0702 TRANSMEMBRANE PROTEIN YCAP"/>
    <property type="match status" value="1"/>
</dbReference>
<proteinExistence type="predicted"/>
<dbReference type="InterPro" id="IPR007353">
    <property type="entry name" value="DUF421"/>
</dbReference>
<feature type="domain" description="YetF-like N-terminal transmembrane" evidence="3">
    <location>
        <begin position="17"/>
        <end position="84"/>
    </location>
</feature>
<feature type="transmembrane region" description="Helical" evidence="1">
    <location>
        <begin position="39"/>
        <end position="58"/>
    </location>
</feature>
<evidence type="ECO:0000313" key="5">
    <source>
        <dbReference type="Proteomes" id="UP001595420"/>
    </source>
</evidence>
<dbReference type="RefSeq" id="WP_216834141.1">
    <property type="nucleotide sequence ID" value="NZ_JAFNJS010000001.1"/>
</dbReference>
<keyword evidence="5" id="KW-1185">Reference proteome</keyword>
<dbReference type="EMBL" id="JBHRSB010000001">
    <property type="protein sequence ID" value="MFC2998657.1"/>
    <property type="molecule type" value="Genomic_DNA"/>
</dbReference>
<accession>A0ABV7BLZ8</accession>
<gene>
    <name evidence="4" type="ORF">ACFOD3_02070</name>
</gene>